<dbReference type="CDD" id="cd15886">
    <property type="entry name" value="SNARE_SEC9N"/>
    <property type="match status" value="1"/>
</dbReference>
<feature type="compositionally biased region" description="Basic residues" evidence="2">
    <location>
        <begin position="1"/>
        <end position="12"/>
    </location>
</feature>
<dbReference type="GO" id="GO:0005886">
    <property type="term" value="C:plasma membrane"/>
    <property type="evidence" value="ECO:0007669"/>
    <property type="project" value="TreeGrafter"/>
</dbReference>
<gene>
    <name evidence="4" type="ORF">MAM1_0096c05072</name>
</gene>
<evidence type="ECO:0000313" key="4">
    <source>
        <dbReference type="EMBL" id="GAN05601.1"/>
    </source>
</evidence>
<dbReference type="GO" id="GO:0031201">
    <property type="term" value="C:SNARE complex"/>
    <property type="evidence" value="ECO:0007669"/>
    <property type="project" value="TreeGrafter"/>
</dbReference>
<dbReference type="PANTHER" id="PTHR19305:SF9">
    <property type="entry name" value="SYNAPTOSOMAL-ASSOCIATED PROTEIN 29"/>
    <property type="match status" value="1"/>
</dbReference>
<feature type="domain" description="T-SNARE coiled-coil homology" evidence="3">
    <location>
        <begin position="113"/>
        <end position="175"/>
    </location>
</feature>
<evidence type="ECO:0000259" key="3">
    <source>
        <dbReference type="PROSITE" id="PS50192"/>
    </source>
</evidence>
<feature type="compositionally biased region" description="Low complexity" evidence="2">
    <location>
        <begin position="49"/>
        <end position="60"/>
    </location>
</feature>
<dbReference type="EMBL" id="DF836385">
    <property type="protein sequence ID" value="GAN05601.1"/>
    <property type="molecule type" value="Genomic_DNA"/>
</dbReference>
<sequence length="329" mass="37008">MKFWKKKDKGKKTTNPFEEQSDSSSYSTEHSQTPTANADTYGGGGGRYGNAAATTFTAPPAKDDTQNRRNLFGGYQEPSSRYDSSGQEDSYGASKFSENDEDQEVVQIQNQIRSVKQDTLASTRNALQKISETEATAANTMNMLGTQSTQIANVDRNVDLSKAYSDRAADQAGELKQLNRSIFIPVVKNPFTKGARNRKAMDRITRDHDDHMAERDNIRQFEYDSSVRIEDAQRKAMRLKGEEGYHRGRSQSDRNRYQFEADEEDDAIEDEIDSNLDLLGDATARLRAMATTMNDELDSQNKQLSKLNKKVDPINAKLMSTTYTLNSTR</sequence>
<dbReference type="Proteomes" id="UP000053815">
    <property type="component" value="Unassembled WGS sequence"/>
</dbReference>
<reference evidence="4" key="1">
    <citation type="submission" date="2014-09" db="EMBL/GenBank/DDBJ databases">
        <title>Draft genome sequence of an oleaginous Mucoromycotina fungus Mucor ambiguus NBRC6742.</title>
        <authorList>
            <person name="Takeda I."/>
            <person name="Yamane N."/>
            <person name="Morita T."/>
            <person name="Tamano K."/>
            <person name="Machida M."/>
            <person name="Baker S."/>
            <person name="Koike H."/>
        </authorList>
    </citation>
    <scope>NUCLEOTIDE SEQUENCE</scope>
    <source>
        <strain evidence="4">NBRC 6742</strain>
    </source>
</reference>
<dbReference type="PANTHER" id="PTHR19305">
    <property type="entry name" value="SYNAPTOSOMAL ASSOCIATED PROTEIN"/>
    <property type="match status" value="1"/>
</dbReference>
<dbReference type="PROSITE" id="PS50192">
    <property type="entry name" value="T_SNARE"/>
    <property type="match status" value="2"/>
</dbReference>
<dbReference type="STRING" id="91626.A0A0C9M6S1"/>
<feature type="region of interest" description="Disordered" evidence="2">
    <location>
        <begin position="238"/>
        <end position="258"/>
    </location>
</feature>
<dbReference type="GO" id="GO:0019905">
    <property type="term" value="F:syntaxin binding"/>
    <property type="evidence" value="ECO:0007669"/>
    <property type="project" value="TreeGrafter"/>
</dbReference>
<dbReference type="OrthoDB" id="18679at2759"/>
<name>A0A0C9M6S1_9FUNG</name>
<accession>A0A0C9M6S1</accession>
<dbReference type="SUPFAM" id="SSF58038">
    <property type="entry name" value="SNARE fusion complex"/>
    <property type="match status" value="2"/>
</dbReference>
<organism evidence="4">
    <name type="scientific">Mucor ambiguus</name>
    <dbReference type="NCBI Taxonomy" id="91626"/>
    <lineage>
        <taxon>Eukaryota</taxon>
        <taxon>Fungi</taxon>
        <taxon>Fungi incertae sedis</taxon>
        <taxon>Mucoromycota</taxon>
        <taxon>Mucoromycotina</taxon>
        <taxon>Mucoromycetes</taxon>
        <taxon>Mucorales</taxon>
        <taxon>Mucorineae</taxon>
        <taxon>Mucoraceae</taxon>
        <taxon>Mucor</taxon>
    </lineage>
</organism>
<dbReference type="GO" id="GO:0006887">
    <property type="term" value="P:exocytosis"/>
    <property type="evidence" value="ECO:0007669"/>
    <property type="project" value="TreeGrafter"/>
</dbReference>
<feature type="domain" description="T-SNARE coiled-coil homology" evidence="3">
    <location>
        <begin position="266"/>
        <end position="328"/>
    </location>
</feature>
<evidence type="ECO:0000256" key="2">
    <source>
        <dbReference type="SAM" id="MobiDB-lite"/>
    </source>
</evidence>
<evidence type="ECO:0000256" key="1">
    <source>
        <dbReference type="ARBA" id="ARBA00009480"/>
    </source>
</evidence>
<dbReference type="AlphaFoldDB" id="A0A0C9M6S1"/>
<feature type="compositionally biased region" description="Polar residues" evidence="2">
    <location>
        <begin position="77"/>
        <end position="88"/>
    </location>
</feature>
<dbReference type="InterPro" id="IPR000727">
    <property type="entry name" value="T_SNARE_dom"/>
</dbReference>
<feature type="compositionally biased region" description="Polar residues" evidence="2">
    <location>
        <begin position="13"/>
        <end position="34"/>
    </location>
</feature>
<dbReference type="Gene3D" id="1.20.5.110">
    <property type="match status" value="2"/>
</dbReference>
<evidence type="ECO:0000313" key="5">
    <source>
        <dbReference type="Proteomes" id="UP000053815"/>
    </source>
</evidence>
<feature type="region of interest" description="Disordered" evidence="2">
    <location>
        <begin position="1"/>
        <end position="104"/>
    </location>
</feature>
<protein>
    <submittedName>
        <fullName evidence="4">Synaptosome-associated protein 25</fullName>
    </submittedName>
</protein>
<keyword evidence="5" id="KW-1185">Reference proteome</keyword>
<dbReference type="GO" id="GO:0005484">
    <property type="term" value="F:SNAP receptor activity"/>
    <property type="evidence" value="ECO:0007669"/>
    <property type="project" value="TreeGrafter"/>
</dbReference>
<comment type="similarity">
    <text evidence="1">Belongs to the SNAP-25 family.</text>
</comment>
<dbReference type="SMART" id="SM00397">
    <property type="entry name" value="t_SNARE"/>
    <property type="match status" value="2"/>
</dbReference>
<proteinExistence type="inferred from homology"/>
<dbReference type="GO" id="GO:0006906">
    <property type="term" value="P:vesicle fusion"/>
    <property type="evidence" value="ECO:0007669"/>
    <property type="project" value="TreeGrafter"/>
</dbReference>